<dbReference type="Proteomes" id="UP001451782">
    <property type="component" value="Chromosome"/>
</dbReference>
<evidence type="ECO:0000313" key="2">
    <source>
        <dbReference type="EMBL" id="WZU62437.1"/>
    </source>
</evidence>
<protein>
    <submittedName>
        <fullName evidence="2">Uncharacterized protein</fullName>
    </submittedName>
</protein>
<organism evidence="2 3">
    <name type="scientific">Yoonia algicola</name>
    <dbReference type="NCBI Taxonomy" id="3137368"/>
    <lineage>
        <taxon>Bacteria</taxon>
        <taxon>Pseudomonadati</taxon>
        <taxon>Pseudomonadota</taxon>
        <taxon>Alphaproteobacteria</taxon>
        <taxon>Rhodobacterales</taxon>
        <taxon>Paracoccaceae</taxon>
        <taxon>Yoonia</taxon>
    </lineage>
</organism>
<accession>A0AAN0M4U2</accession>
<feature type="transmembrane region" description="Helical" evidence="1">
    <location>
        <begin position="57"/>
        <end position="79"/>
    </location>
</feature>
<dbReference type="RefSeq" id="WP_342068841.1">
    <property type="nucleotide sequence ID" value="NZ_CP151762.1"/>
</dbReference>
<evidence type="ECO:0000313" key="3">
    <source>
        <dbReference type="Proteomes" id="UP001451782"/>
    </source>
</evidence>
<dbReference type="KEGG" id="yag:AABB28_11060"/>
<keyword evidence="1" id="KW-0472">Membrane</keyword>
<name>A0AAN0M4U2_9RHOB</name>
<proteinExistence type="predicted"/>
<reference evidence="2 3" key="1">
    <citation type="submission" date="2024-04" db="EMBL/GenBank/DDBJ databases">
        <title>Phylogenomic analyses of a clade within the roseobacter group suggest taxonomic reassignments of species of the genera Aestuariivita, Citreicella, Loktanella, Nautella, Pelagibaca, Ruegeria, Thalassobius, Thiobacimonas and Tropicibacter, and the proposal o.</title>
        <authorList>
            <person name="Jeon C.O."/>
        </authorList>
    </citation>
    <scope>NUCLEOTIDE SEQUENCE [LARGE SCALE GENOMIC DNA]</scope>
    <source>
        <strain evidence="2 3">G8-12</strain>
    </source>
</reference>
<keyword evidence="1" id="KW-1133">Transmembrane helix</keyword>
<gene>
    <name evidence="2" type="ORF">AABB28_11060</name>
</gene>
<dbReference type="EMBL" id="CP151762">
    <property type="protein sequence ID" value="WZU62437.1"/>
    <property type="molecule type" value="Genomic_DNA"/>
</dbReference>
<keyword evidence="1" id="KW-0812">Transmembrane</keyword>
<dbReference type="AlphaFoldDB" id="A0AAN0M4U2"/>
<keyword evidence="3" id="KW-1185">Reference proteome</keyword>
<sequence length="98" mass="9655">MVGFEITAFRSEMYHVLGTNFSSQGASGTVIGLARFGVVAFGACVCTSDLGATGVAAAAGAGFGVLAFSVLLGFGAAFFDTSFAFSTFAGTGIGVAFA</sequence>
<evidence type="ECO:0000256" key="1">
    <source>
        <dbReference type="SAM" id="Phobius"/>
    </source>
</evidence>